<keyword evidence="2" id="KW-1185">Reference proteome</keyword>
<gene>
    <name evidence="1" type="ORF">Adt_30369</name>
</gene>
<proteinExistence type="predicted"/>
<organism evidence="1 2">
    <name type="scientific">Abeliophyllum distichum</name>
    <dbReference type="NCBI Taxonomy" id="126358"/>
    <lineage>
        <taxon>Eukaryota</taxon>
        <taxon>Viridiplantae</taxon>
        <taxon>Streptophyta</taxon>
        <taxon>Embryophyta</taxon>
        <taxon>Tracheophyta</taxon>
        <taxon>Spermatophyta</taxon>
        <taxon>Magnoliopsida</taxon>
        <taxon>eudicotyledons</taxon>
        <taxon>Gunneridae</taxon>
        <taxon>Pentapetalae</taxon>
        <taxon>asterids</taxon>
        <taxon>lamiids</taxon>
        <taxon>Lamiales</taxon>
        <taxon>Oleaceae</taxon>
        <taxon>Forsythieae</taxon>
        <taxon>Abeliophyllum</taxon>
    </lineage>
</organism>
<comment type="caution">
    <text evidence="1">The sequence shown here is derived from an EMBL/GenBank/DDBJ whole genome shotgun (WGS) entry which is preliminary data.</text>
</comment>
<name>A0ABD1RB28_9LAMI</name>
<protein>
    <submittedName>
        <fullName evidence="1">Uncharacterized protein</fullName>
    </submittedName>
</protein>
<dbReference type="EMBL" id="JBFOLK010000009">
    <property type="protein sequence ID" value="KAL2485613.1"/>
    <property type="molecule type" value="Genomic_DNA"/>
</dbReference>
<accession>A0ABD1RB28</accession>
<evidence type="ECO:0000313" key="1">
    <source>
        <dbReference type="EMBL" id="KAL2485613.1"/>
    </source>
</evidence>
<sequence>MMRIPVWGFRVVRAMGSGGECYFPHKGGGPLCDRGNRPEFALCDWRLGLLQRRRRRCNAFTEGSLQRGDGPREVCSVEAKVKQGACSVEAKVKQVDGDGGRRCS</sequence>
<dbReference type="AlphaFoldDB" id="A0ABD1RB28"/>
<reference evidence="2" key="1">
    <citation type="submission" date="2024-07" db="EMBL/GenBank/DDBJ databases">
        <title>Two chromosome-level genome assemblies of Korean endemic species Abeliophyllum distichum and Forsythia ovata (Oleaceae).</title>
        <authorList>
            <person name="Jang H."/>
        </authorList>
    </citation>
    <scope>NUCLEOTIDE SEQUENCE [LARGE SCALE GENOMIC DNA]</scope>
</reference>
<evidence type="ECO:0000313" key="2">
    <source>
        <dbReference type="Proteomes" id="UP001604336"/>
    </source>
</evidence>
<dbReference type="Proteomes" id="UP001604336">
    <property type="component" value="Unassembled WGS sequence"/>
</dbReference>